<sequence>MKYLFLLFFLFLFLNKIIGLNNNSENTNKQNIFDWIFNRHGHNFKNKTKESEDTKTKCVYCQNPTIELTGGKIEGRISFVAGKNKPSIVFEGIPFSEPPIGKLRFLPLKEKKPWNGILNTTKYSAACLSNTTSTRSPQKYISEDCIYINIFTSPKCLAKGKNKNCPILFYIHGGGFAYDSATMFNDTQIIQKYSSDGIIFVIPAYRLGVFGLLDLGNDKVVKRNLAMHDIIFALEWVQKEIHNFGGNNKRITAMGNSAGASALMYLCGSPAVREGLFQQAFISSGVPFFRKDANLKQSFALLEHFNCLRDNSTNKTFSDKQKAECLRKIDSLDLLRQQQYNENFDIVFSGPESDTEILPFDNYVHLLRNWKPIPLMITTTIIEFDRWSDDRLDKECFKATGTFGYYSLQSYNACFDRYKDEFNISTHMRVSYESLHSEAFLTSLVNTRFGGISYVGEFEIANYSNHASDMYFFIGLHPIELNRTDLKLMNNYYPKMIKNFIRGHSPDKSWRTQTWNGRNYFRITFNVSDNNTILEAPHNVDGYQAIFKYKDVKGLDFWLHDMPIVERKARQNIEGNYSNKEDKEENNWLDLFGNKQDKNKFEEAIKPFLPIIGSSFAVLPSNDVSEEEENENNTEIIKNDNYPNSPQLNKKESTSEFVNVSAFWILIFITAFLAITLLLTTTTKFVYQHKNIQNGYSQVPESYGIFNEKSRIITVNSRNNPQYM</sequence>
<gene>
    <name evidence="1" type="ORF">MENTE1834_LOCUS26682</name>
</gene>
<dbReference type="EMBL" id="CAVMJV010000038">
    <property type="protein sequence ID" value="CAK5079560.1"/>
    <property type="molecule type" value="Genomic_DNA"/>
</dbReference>
<protein>
    <submittedName>
        <fullName evidence="1">Uncharacterized protein</fullName>
    </submittedName>
</protein>
<evidence type="ECO:0000313" key="2">
    <source>
        <dbReference type="Proteomes" id="UP001497535"/>
    </source>
</evidence>
<evidence type="ECO:0000313" key="1">
    <source>
        <dbReference type="EMBL" id="CAK5079560.1"/>
    </source>
</evidence>
<organism evidence="1 2">
    <name type="scientific">Meloidogyne enterolobii</name>
    <name type="common">Root-knot nematode worm</name>
    <name type="synonym">Meloidogyne mayaguensis</name>
    <dbReference type="NCBI Taxonomy" id="390850"/>
    <lineage>
        <taxon>Eukaryota</taxon>
        <taxon>Metazoa</taxon>
        <taxon>Ecdysozoa</taxon>
        <taxon>Nematoda</taxon>
        <taxon>Chromadorea</taxon>
        <taxon>Rhabditida</taxon>
        <taxon>Tylenchina</taxon>
        <taxon>Tylenchomorpha</taxon>
        <taxon>Tylenchoidea</taxon>
        <taxon>Meloidogynidae</taxon>
        <taxon>Meloidogyninae</taxon>
        <taxon>Meloidogyne</taxon>
    </lineage>
</organism>
<keyword evidence="2" id="KW-1185">Reference proteome</keyword>
<reference evidence="1" key="1">
    <citation type="submission" date="2023-11" db="EMBL/GenBank/DDBJ databases">
        <authorList>
            <person name="Poullet M."/>
        </authorList>
    </citation>
    <scope>NUCLEOTIDE SEQUENCE</scope>
    <source>
        <strain evidence="1">E1834</strain>
    </source>
</reference>
<comment type="caution">
    <text evidence="1">The sequence shown here is derived from an EMBL/GenBank/DDBJ whole genome shotgun (WGS) entry which is preliminary data.</text>
</comment>
<proteinExistence type="predicted"/>
<dbReference type="Proteomes" id="UP001497535">
    <property type="component" value="Unassembled WGS sequence"/>
</dbReference>
<accession>A0ACB0ZKI3</accession>
<name>A0ACB0ZKI3_MELEN</name>